<dbReference type="AlphaFoldDB" id="A0A167JJK1"/>
<evidence type="ECO:0000256" key="1">
    <source>
        <dbReference type="ARBA" id="ARBA00004141"/>
    </source>
</evidence>
<evidence type="ECO:0000259" key="4">
    <source>
        <dbReference type="PROSITE" id="PS50850"/>
    </source>
</evidence>
<feature type="transmembrane region" description="Helical" evidence="3">
    <location>
        <begin position="343"/>
        <end position="362"/>
    </location>
</feature>
<dbReference type="InterPro" id="IPR020846">
    <property type="entry name" value="MFS_dom"/>
</dbReference>
<comment type="similarity">
    <text evidence="2">Belongs to the major facilitator superfamily. Monocarboxylate porter (TC 2.A.1.13) family.</text>
</comment>
<name>A0A167JJK1_CALVF</name>
<dbReference type="GO" id="GO:0022857">
    <property type="term" value="F:transmembrane transporter activity"/>
    <property type="evidence" value="ECO:0007669"/>
    <property type="project" value="InterPro"/>
</dbReference>
<protein>
    <submittedName>
        <fullName evidence="5">MFS general substrate transporter</fullName>
    </submittedName>
</protein>
<comment type="subcellular location">
    <subcellularLocation>
        <location evidence="1">Membrane</location>
        <topology evidence="1">Multi-pass membrane protein</topology>
    </subcellularLocation>
</comment>
<evidence type="ECO:0000256" key="2">
    <source>
        <dbReference type="ARBA" id="ARBA00006727"/>
    </source>
</evidence>
<feature type="domain" description="Major facilitator superfamily (MFS) profile" evidence="4">
    <location>
        <begin position="50"/>
        <end position="445"/>
    </location>
</feature>
<sequence>MGETAIELQVLPADRQDTRQVDDPTQQAETLASDLAPVDKGRDAWLYVLSSLVLEISVWGFGFMYGVFQNYYASSPSSPFRDSSISAISAIGTTALAVPYMSGMILPAFMSRHPRYIRPMVWSAIAVCTGSFLLSSFANAVWQLIILQGVVVGLCSGIIYTPVIIWLYEWFVERRGLAGGLIQSGTGIGGAVFPPLIGLLLERLGFRWALRIWAIAFALFTGGAFWFMKPRLPVPTVRAARSAPLDLSYLRSPIWAVGVTIFVQSLAYFPVSLYLPTYTSLLGVPALDGQLVLSMFNLFSVVGQILIGWMCDRMPYSRVMFYSAVGSALTAYLLWGFGNSLGLLFAFAVLFGTMAGGFNSIVPPATSDIVGQSSTTSGSIFGSFAAVKGVGAIIGPIIAATLFDPTNGGTMSRFGSHGFGKVTLFVGGMMVAAAVFSVLSGVASHVRRRHLPGFEA</sequence>
<proteinExistence type="inferred from homology"/>
<dbReference type="Pfam" id="PF07690">
    <property type="entry name" value="MFS_1"/>
    <property type="match status" value="1"/>
</dbReference>
<organism evidence="5 6">
    <name type="scientific">Calocera viscosa (strain TUFC12733)</name>
    <dbReference type="NCBI Taxonomy" id="1330018"/>
    <lineage>
        <taxon>Eukaryota</taxon>
        <taxon>Fungi</taxon>
        <taxon>Dikarya</taxon>
        <taxon>Basidiomycota</taxon>
        <taxon>Agaricomycotina</taxon>
        <taxon>Dacrymycetes</taxon>
        <taxon>Dacrymycetales</taxon>
        <taxon>Dacrymycetaceae</taxon>
        <taxon>Calocera</taxon>
    </lineage>
</organism>
<feature type="transmembrane region" description="Helical" evidence="3">
    <location>
        <begin position="423"/>
        <end position="443"/>
    </location>
</feature>
<feature type="transmembrane region" description="Helical" evidence="3">
    <location>
        <begin position="121"/>
        <end position="138"/>
    </location>
</feature>
<evidence type="ECO:0000313" key="6">
    <source>
        <dbReference type="Proteomes" id="UP000076738"/>
    </source>
</evidence>
<dbReference type="PANTHER" id="PTHR11360:SF287">
    <property type="entry name" value="MFS MONOCARBOXYLATE TRANSPORTER"/>
    <property type="match status" value="1"/>
</dbReference>
<keyword evidence="3" id="KW-0472">Membrane</keyword>
<dbReference type="PROSITE" id="PS50850">
    <property type="entry name" value="MFS"/>
    <property type="match status" value="1"/>
</dbReference>
<dbReference type="EMBL" id="KV417300">
    <property type="protein sequence ID" value="KZO93658.1"/>
    <property type="molecule type" value="Genomic_DNA"/>
</dbReference>
<feature type="transmembrane region" description="Helical" evidence="3">
    <location>
        <begin position="383"/>
        <end position="403"/>
    </location>
</feature>
<dbReference type="InterPro" id="IPR036259">
    <property type="entry name" value="MFS_trans_sf"/>
</dbReference>
<feature type="transmembrane region" description="Helical" evidence="3">
    <location>
        <begin position="44"/>
        <end position="65"/>
    </location>
</feature>
<accession>A0A167JJK1</accession>
<dbReference type="InterPro" id="IPR011701">
    <property type="entry name" value="MFS"/>
</dbReference>
<keyword evidence="3" id="KW-0812">Transmembrane</keyword>
<dbReference type="Gene3D" id="1.20.1250.20">
    <property type="entry name" value="MFS general substrate transporter like domains"/>
    <property type="match status" value="2"/>
</dbReference>
<feature type="transmembrane region" description="Helical" evidence="3">
    <location>
        <begin position="289"/>
        <end position="307"/>
    </location>
</feature>
<keyword evidence="3" id="KW-1133">Transmembrane helix</keyword>
<evidence type="ECO:0000313" key="5">
    <source>
        <dbReference type="EMBL" id="KZO93658.1"/>
    </source>
</evidence>
<feature type="transmembrane region" description="Helical" evidence="3">
    <location>
        <begin position="319"/>
        <end position="337"/>
    </location>
</feature>
<reference evidence="5 6" key="1">
    <citation type="journal article" date="2016" name="Mol. Biol. Evol.">
        <title>Comparative Genomics of Early-Diverging Mushroom-Forming Fungi Provides Insights into the Origins of Lignocellulose Decay Capabilities.</title>
        <authorList>
            <person name="Nagy L.G."/>
            <person name="Riley R."/>
            <person name="Tritt A."/>
            <person name="Adam C."/>
            <person name="Daum C."/>
            <person name="Floudas D."/>
            <person name="Sun H."/>
            <person name="Yadav J.S."/>
            <person name="Pangilinan J."/>
            <person name="Larsson K.H."/>
            <person name="Matsuura K."/>
            <person name="Barry K."/>
            <person name="Labutti K."/>
            <person name="Kuo R."/>
            <person name="Ohm R.A."/>
            <person name="Bhattacharya S.S."/>
            <person name="Shirouzu T."/>
            <person name="Yoshinaga Y."/>
            <person name="Martin F.M."/>
            <person name="Grigoriev I.V."/>
            <person name="Hibbett D.S."/>
        </authorList>
    </citation>
    <scope>NUCLEOTIDE SEQUENCE [LARGE SCALE GENOMIC DNA]</scope>
    <source>
        <strain evidence="5 6">TUFC12733</strain>
    </source>
</reference>
<keyword evidence="6" id="KW-1185">Reference proteome</keyword>
<dbReference type="GO" id="GO:0016020">
    <property type="term" value="C:membrane"/>
    <property type="evidence" value="ECO:0007669"/>
    <property type="project" value="UniProtKB-SubCell"/>
</dbReference>
<dbReference type="SUPFAM" id="SSF103473">
    <property type="entry name" value="MFS general substrate transporter"/>
    <property type="match status" value="1"/>
</dbReference>
<dbReference type="PANTHER" id="PTHR11360">
    <property type="entry name" value="MONOCARBOXYLATE TRANSPORTER"/>
    <property type="match status" value="1"/>
</dbReference>
<feature type="transmembrane region" description="Helical" evidence="3">
    <location>
        <begin position="249"/>
        <end position="269"/>
    </location>
</feature>
<dbReference type="Proteomes" id="UP000076738">
    <property type="component" value="Unassembled WGS sequence"/>
</dbReference>
<dbReference type="InterPro" id="IPR050327">
    <property type="entry name" value="Proton-linked_MCT"/>
</dbReference>
<evidence type="ECO:0000256" key="3">
    <source>
        <dbReference type="SAM" id="Phobius"/>
    </source>
</evidence>
<dbReference type="OrthoDB" id="2213137at2759"/>
<feature type="transmembrane region" description="Helical" evidence="3">
    <location>
        <begin position="180"/>
        <end position="202"/>
    </location>
</feature>
<feature type="transmembrane region" description="Helical" evidence="3">
    <location>
        <begin position="144"/>
        <end position="168"/>
    </location>
</feature>
<gene>
    <name evidence="5" type="ORF">CALVIDRAFT_485670</name>
</gene>
<feature type="transmembrane region" description="Helical" evidence="3">
    <location>
        <begin position="208"/>
        <end position="228"/>
    </location>
</feature>
<feature type="transmembrane region" description="Helical" evidence="3">
    <location>
        <begin position="85"/>
        <end position="109"/>
    </location>
</feature>